<dbReference type="GO" id="GO:0000175">
    <property type="term" value="F:3'-5'-RNA exonuclease activity"/>
    <property type="evidence" value="ECO:0007669"/>
    <property type="project" value="TreeGrafter"/>
</dbReference>
<dbReference type="Pfam" id="PF08755">
    <property type="entry name" value="YccV-like"/>
    <property type="match status" value="1"/>
</dbReference>
<proteinExistence type="predicted"/>
<dbReference type="SMART" id="SM00992">
    <property type="entry name" value="YccV-like"/>
    <property type="match status" value="1"/>
</dbReference>
<dbReference type="SUPFAM" id="SSF56219">
    <property type="entry name" value="DNase I-like"/>
    <property type="match status" value="1"/>
</dbReference>
<dbReference type="Pfam" id="PF03372">
    <property type="entry name" value="Exo_endo_phos"/>
    <property type="match status" value="1"/>
</dbReference>
<organism evidence="4 5">
    <name type="scientific">Macrostomum lignano</name>
    <dbReference type="NCBI Taxonomy" id="282301"/>
    <lineage>
        <taxon>Eukaryota</taxon>
        <taxon>Metazoa</taxon>
        <taxon>Spiralia</taxon>
        <taxon>Lophotrochozoa</taxon>
        <taxon>Platyhelminthes</taxon>
        <taxon>Rhabditophora</taxon>
        <taxon>Macrostomorpha</taxon>
        <taxon>Macrostomida</taxon>
        <taxon>Macrostomidae</taxon>
        <taxon>Macrostomum</taxon>
    </lineage>
</organism>
<dbReference type="GO" id="GO:0003677">
    <property type="term" value="F:DNA binding"/>
    <property type="evidence" value="ECO:0007669"/>
    <property type="project" value="InterPro"/>
</dbReference>
<feature type="signal peptide" evidence="2">
    <location>
        <begin position="1"/>
        <end position="19"/>
    </location>
</feature>
<dbReference type="InterPro" id="IPR036691">
    <property type="entry name" value="Endo/exonu/phosph_ase_sf"/>
</dbReference>
<feature type="region of interest" description="Disordered" evidence="1">
    <location>
        <begin position="143"/>
        <end position="171"/>
    </location>
</feature>
<dbReference type="Proteomes" id="UP000095280">
    <property type="component" value="Unplaced"/>
</dbReference>
<dbReference type="InterPro" id="IPR011722">
    <property type="entry name" value="Hemimethylated_DNA-bd_dom"/>
</dbReference>
<keyword evidence="4" id="KW-1185">Reference proteome</keyword>
<evidence type="ECO:0000256" key="1">
    <source>
        <dbReference type="SAM" id="MobiDB-lite"/>
    </source>
</evidence>
<dbReference type="SUPFAM" id="SSF141255">
    <property type="entry name" value="YccV-like"/>
    <property type="match status" value="1"/>
</dbReference>
<dbReference type="InterPro" id="IPR005135">
    <property type="entry name" value="Endo/exonuclease/phosphatase"/>
</dbReference>
<name>A0A1I8JQC5_9PLAT</name>
<accession>A0A1I8JQC5</accession>
<dbReference type="NCBIfam" id="TIGR02097">
    <property type="entry name" value="yccV"/>
    <property type="match status" value="1"/>
</dbReference>
<feature type="domain" description="Hemimethylated DNA-binding" evidence="3">
    <location>
        <begin position="111"/>
        <end position="229"/>
    </location>
</feature>
<dbReference type="InterPro" id="IPR036623">
    <property type="entry name" value="Hemimethylated_DNA-bd_sf"/>
</dbReference>
<protein>
    <submittedName>
        <fullName evidence="5">YccV-like domain-containing protein</fullName>
    </submittedName>
</protein>
<evidence type="ECO:0000256" key="2">
    <source>
        <dbReference type="SAM" id="SignalP"/>
    </source>
</evidence>
<feature type="chain" id="PRO_5009321961" evidence="2">
    <location>
        <begin position="20"/>
        <end position="571"/>
    </location>
</feature>
<sequence length="571" mass="61466">TRLLLLTLLVAVPAQLLLSRFMAPSSDQERRDAIQRLMDTMSSFLSGPASWPKFDWSWLLSFTGLGGDGGADEAALSEGESPAEEVAKALDPAGRGWYAGSLRPRQRRPAGLSYRVGQIVSHSRFGYRCVVIGWDAEAAAPESFVRRTRPQSRDPAASPSSGKVGSSSSAEAAPDPWYLVLLDDRDGAPGRVAYLPQASLAFDRLPSKLVNSHLADYFADFDGAQVSVAGQPHQPRYQSAGGLLEPLSPRVGRPWSRGGPDLLTVCTYNILNEKFVHLAGYEYCSPELKTSAFRWRRIVAELAEFQADLVGFQEVNYEAMAATDTCDRLKAMGYRCVSSPIESSVALLTIYRPERLTVLESRTALLHVLAADLPGFRLTRCPSSAQLTAFRQPGDSPVLVAANLHARWENFAKPAVKRLQLLAVWRAAVAMATSHAGLCGRPGPVLLLGDFNSRPLDSPYAMLSGRRAEVGDADEADESPNASSSSPLPLPPAAPASSGQPLLSVYATVTGGEPPSTSHCVDIDGESFGCLDYVWLGGHGLRPAAALLLPPPELVKNLPDERFPSDHLPVA</sequence>
<feature type="compositionally biased region" description="Low complexity" evidence="1">
    <location>
        <begin position="155"/>
        <end position="171"/>
    </location>
</feature>
<dbReference type="Gene3D" id="3.60.10.10">
    <property type="entry name" value="Endonuclease/exonuclease/phosphatase"/>
    <property type="match status" value="1"/>
</dbReference>
<evidence type="ECO:0000259" key="3">
    <source>
        <dbReference type="SMART" id="SM00992"/>
    </source>
</evidence>
<dbReference type="WBParaSite" id="snap_masked-unitig_28537-processed-gene-0.0-mRNA-1">
    <property type="protein sequence ID" value="snap_masked-unitig_28537-processed-gene-0.0-mRNA-1"/>
    <property type="gene ID" value="snap_masked-unitig_28537-processed-gene-0.0"/>
</dbReference>
<feature type="region of interest" description="Disordered" evidence="1">
    <location>
        <begin position="467"/>
        <end position="497"/>
    </location>
</feature>
<dbReference type="InterPro" id="IPR050410">
    <property type="entry name" value="CCR4/nocturin_mRNA_transcr"/>
</dbReference>
<dbReference type="PANTHER" id="PTHR12121:SF100">
    <property type="entry name" value="POLY(A)-SPECIFIC RIBONUCLEASE"/>
    <property type="match status" value="1"/>
</dbReference>
<dbReference type="AlphaFoldDB" id="A0A1I8JQC5"/>
<dbReference type="Gene3D" id="2.30.30.390">
    <property type="entry name" value="Hemimethylated DNA-binding domain"/>
    <property type="match status" value="1"/>
</dbReference>
<dbReference type="PANTHER" id="PTHR12121">
    <property type="entry name" value="CARBON CATABOLITE REPRESSOR PROTEIN 4"/>
    <property type="match status" value="1"/>
</dbReference>
<reference evidence="5" key="1">
    <citation type="submission" date="2016-11" db="UniProtKB">
        <authorList>
            <consortium name="WormBaseParasite"/>
        </authorList>
    </citation>
    <scope>IDENTIFICATION</scope>
</reference>
<evidence type="ECO:0000313" key="4">
    <source>
        <dbReference type="Proteomes" id="UP000095280"/>
    </source>
</evidence>
<evidence type="ECO:0000313" key="5">
    <source>
        <dbReference type="WBParaSite" id="snap_masked-unitig_28537-processed-gene-0.0-mRNA-1"/>
    </source>
</evidence>
<keyword evidence="2" id="KW-0732">Signal</keyword>